<dbReference type="PANTHER" id="PTHR30589:SF0">
    <property type="entry name" value="PHOSPHATIDYLGLYCEROL--PROLIPOPROTEIN DIACYLGLYCERYL TRANSFERASE"/>
    <property type="match status" value="1"/>
</dbReference>
<feature type="transmembrane region" description="Helical" evidence="6">
    <location>
        <begin position="225"/>
        <end position="253"/>
    </location>
</feature>
<gene>
    <name evidence="7" type="ORF">METZ01_LOCUS214831</name>
</gene>
<dbReference type="PANTHER" id="PTHR30589">
    <property type="entry name" value="PROLIPOPROTEIN DIACYLGLYCERYL TRANSFERASE"/>
    <property type="match status" value="1"/>
</dbReference>
<reference evidence="7" key="1">
    <citation type="submission" date="2018-05" db="EMBL/GenBank/DDBJ databases">
        <authorList>
            <person name="Lanie J.A."/>
            <person name="Ng W.-L."/>
            <person name="Kazmierczak K.M."/>
            <person name="Andrzejewski T.M."/>
            <person name="Davidsen T.M."/>
            <person name="Wayne K.J."/>
            <person name="Tettelin H."/>
            <person name="Glass J.I."/>
            <person name="Rusch D."/>
            <person name="Podicherti R."/>
            <person name="Tsui H.-C.T."/>
            <person name="Winkler M.E."/>
        </authorList>
    </citation>
    <scope>NUCLEOTIDE SEQUENCE</scope>
</reference>
<evidence type="ECO:0000256" key="2">
    <source>
        <dbReference type="ARBA" id="ARBA00022679"/>
    </source>
</evidence>
<feature type="transmembrane region" description="Helical" evidence="6">
    <location>
        <begin position="20"/>
        <end position="37"/>
    </location>
</feature>
<evidence type="ECO:0000313" key="7">
    <source>
        <dbReference type="EMBL" id="SVB61977.1"/>
    </source>
</evidence>
<dbReference type="HAMAP" id="MF_01147">
    <property type="entry name" value="Lgt"/>
    <property type="match status" value="1"/>
</dbReference>
<keyword evidence="4 6" id="KW-1133">Transmembrane helix</keyword>
<dbReference type="EMBL" id="UINC01049785">
    <property type="protein sequence ID" value="SVB61977.1"/>
    <property type="molecule type" value="Genomic_DNA"/>
</dbReference>
<name>A0A382FIL6_9ZZZZ</name>
<feature type="transmembrane region" description="Helical" evidence="6">
    <location>
        <begin position="57"/>
        <end position="76"/>
    </location>
</feature>
<evidence type="ECO:0000256" key="1">
    <source>
        <dbReference type="ARBA" id="ARBA00022475"/>
    </source>
</evidence>
<feature type="transmembrane region" description="Helical" evidence="6">
    <location>
        <begin position="195"/>
        <end position="213"/>
    </location>
</feature>
<dbReference type="GO" id="GO:0005886">
    <property type="term" value="C:plasma membrane"/>
    <property type="evidence" value="ECO:0007669"/>
    <property type="project" value="InterPro"/>
</dbReference>
<organism evidence="7">
    <name type="scientific">marine metagenome</name>
    <dbReference type="NCBI Taxonomy" id="408172"/>
    <lineage>
        <taxon>unclassified sequences</taxon>
        <taxon>metagenomes</taxon>
        <taxon>ecological metagenomes</taxon>
    </lineage>
</organism>
<dbReference type="InterPro" id="IPR001640">
    <property type="entry name" value="Lgt"/>
</dbReference>
<accession>A0A382FIL6</accession>
<feature type="transmembrane region" description="Helical" evidence="6">
    <location>
        <begin position="120"/>
        <end position="140"/>
    </location>
</feature>
<dbReference type="GO" id="GO:0008961">
    <property type="term" value="F:phosphatidylglycerol-prolipoprotein diacylglyceryl transferase activity"/>
    <property type="evidence" value="ECO:0007669"/>
    <property type="project" value="InterPro"/>
</dbReference>
<keyword evidence="5 6" id="KW-0472">Membrane</keyword>
<evidence type="ECO:0008006" key="8">
    <source>
        <dbReference type="Google" id="ProtNLM"/>
    </source>
</evidence>
<keyword evidence="3 6" id="KW-0812">Transmembrane</keyword>
<dbReference type="Pfam" id="PF01790">
    <property type="entry name" value="LGT"/>
    <property type="match status" value="1"/>
</dbReference>
<evidence type="ECO:0000256" key="4">
    <source>
        <dbReference type="ARBA" id="ARBA00022989"/>
    </source>
</evidence>
<feature type="transmembrane region" description="Helical" evidence="6">
    <location>
        <begin position="96"/>
        <end position="113"/>
    </location>
</feature>
<sequence length="271" mass="29170">MFTYPGFDPIAVQIGPLGIRWYGLMYLAGIVGGWWLARRRIDSGGPVKGNAQVDDLIFYLALGVILGGRLGYMLFYDTAGIIEEPLSVVMIWKGGMSFHGGLLGVIAAMALYARKSGCSLLVLADFVAPLIPIGLGAGRIGNFINGELWGKVTEVPWAVAVNGQLRHASQLYEALLEGLVLFVILWTYSARPRPTMSVSGLFLLCYGVSRFLVEFVRLPDAHIGYLAFGWVTLGQVLTLPMILGGIAMVFLAYRRPNGGVNQTGGASLGGQ</sequence>
<protein>
    <recommendedName>
        <fullName evidence="8">Phosphatidylglycerol--prolipoprotein diacylglyceryl transferase</fullName>
    </recommendedName>
</protein>
<feature type="transmembrane region" description="Helical" evidence="6">
    <location>
        <begin position="171"/>
        <end position="188"/>
    </location>
</feature>
<keyword evidence="1" id="KW-1003">Cell membrane</keyword>
<dbReference type="PROSITE" id="PS01311">
    <property type="entry name" value="LGT"/>
    <property type="match status" value="1"/>
</dbReference>
<evidence type="ECO:0000256" key="6">
    <source>
        <dbReference type="SAM" id="Phobius"/>
    </source>
</evidence>
<dbReference type="NCBIfam" id="TIGR00544">
    <property type="entry name" value="lgt"/>
    <property type="match status" value="1"/>
</dbReference>
<evidence type="ECO:0000256" key="5">
    <source>
        <dbReference type="ARBA" id="ARBA00023136"/>
    </source>
</evidence>
<dbReference type="GO" id="GO:0042158">
    <property type="term" value="P:lipoprotein biosynthetic process"/>
    <property type="evidence" value="ECO:0007669"/>
    <property type="project" value="InterPro"/>
</dbReference>
<dbReference type="AlphaFoldDB" id="A0A382FIL6"/>
<proteinExistence type="inferred from homology"/>
<evidence type="ECO:0000256" key="3">
    <source>
        <dbReference type="ARBA" id="ARBA00022692"/>
    </source>
</evidence>
<keyword evidence="2" id="KW-0808">Transferase</keyword>